<proteinExistence type="inferred from homology"/>
<sequence length="378" mass="39910">MSRFLRSTFFSLFPRSNSKSSVYPKSPVRSTSTASVKMAANINNTAAWLTEAKAHPFQVKDAPPYTPEENEILVKNHAVAINPVDGSLQSKAWWPMNYPTILGQDVAGEVVQVGPNVTRFQPGDRVVGHAVGMATKRTQDNAFQAYTILQTNMASQLPSEVSYEDAAVLPLGLSTAASGLFQDEFLSLQLPAEPRQPATGKVLLVWGGAGSVGSNAIQLGVGAGYEVFTTASPKNFDYVKRLGASQAFDYHSATVAEDLVDALQGKTLAGAMDCIGFAATPLTVEVVSKSQGHKFVATVKGGFQAPEGVTVKSVFGTTIKDNQVGKAIYEDYLPKALKAGTFIPAPVALVAGKGLESVQAAVDLQAQGTSAQKVVVSL</sequence>
<dbReference type="Pfam" id="PF08240">
    <property type="entry name" value="ADH_N"/>
    <property type="match status" value="1"/>
</dbReference>
<dbReference type="PANTHER" id="PTHR45348:SF2">
    <property type="entry name" value="ZINC-TYPE ALCOHOL DEHYDROGENASE-LIKE PROTEIN C2E1P3.01"/>
    <property type="match status" value="1"/>
</dbReference>
<feature type="domain" description="Enoyl reductase (ER)" evidence="3">
    <location>
        <begin position="54"/>
        <end position="376"/>
    </location>
</feature>
<gene>
    <name evidence="4" type="ORF">BJX63DRAFT_413399</name>
</gene>
<reference evidence="4 5" key="1">
    <citation type="submission" date="2024-07" db="EMBL/GenBank/DDBJ databases">
        <title>Section-level genome sequencing and comparative genomics of Aspergillus sections Usti and Cavernicolus.</title>
        <authorList>
            <consortium name="Lawrence Berkeley National Laboratory"/>
            <person name="Nybo J.L."/>
            <person name="Vesth T.C."/>
            <person name="Theobald S."/>
            <person name="Frisvad J.C."/>
            <person name="Larsen T.O."/>
            <person name="Kjaerboelling I."/>
            <person name="Rothschild-Mancinelli K."/>
            <person name="Lyhne E.K."/>
            <person name="Kogle M.E."/>
            <person name="Barry K."/>
            <person name="Clum A."/>
            <person name="Na H."/>
            <person name="Ledsgaard L."/>
            <person name="Lin J."/>
            <person name="Lipzen A."/>
            <person name="Kuo A."/>
            <person name="Riley R."/>
            <person name="Mondo S."/>
            <person name="Labutti K."/>
            <person name="Haridas S."/>
            <person name="Pangalinan J."/>
            <person name="Salamov A.A."/>
            <person name="Simmons B.A."/>
            <person name="Magnuson J.K."/>
            <person name="Chen J."/>
            <person name="Drula E."/>
            <person name="Henrissat B."/>
            <person name="Wiebenga A."/>
            <person name="Lubbers R.J."/>
            <person name="Gomes A.C."/>
            <person name="Makela M.R."/>
            <person name="Stajich J."/>
            <person name="Grigoriev I.V."/>
            <person name="Mortensen U.H."/>
            <person name="De Vries R.P."/>
            <person name="Baker S.E."/>
            <person name="Andersen M.R."/>
        </authorList>
    </citation>
    <scope>NUCLEOTIDE SEQUENCE [LARGE SCALE GENOMIC DNA]</scope>
    <source>
        <strain evidence="4 5">CBS 588.65</strain>
    </source>
</reference>
<name>A0ABR4GV23_9EURO</name>
<evidence type="ECO:0000313" key="5">
    <source>
        <dbReference type="Proteomes" id="UP001610334"/>
    </source>
</evidence>
<dbReference type="InterPro" id="IPR011032">
    <property type="entry name" value="GroES-like_sf"/>
</dbReference>
<dbReference type="SMART" id="SM00829">
    <property type="entry name" value="PKS_ER"/>
    <property type="match status" value="1"/>
</dbReference>
<evidence type="ECO:0000313" key="4">
    <source>
        <dbReference type="EMBL" id="KAL2802924.1"/>
    </source>
</evidence>
<dbReference type="SUPFAM" id="SSF50129">
    <property type="entry name" value="GroES-like"/>
    <property type="match status" value="1"/>
</dbReference>
<evidence type="ECO:0000256" key="2">
    <source>
        <dbReference type="ARBA" id="ARBA00023002"/>
    </source>
</evidence>
<keyword evidence="2" id="KW-0560">Oxidoreductase</keyword>
<dbReference type="CDD" id="cd08249">
    <property type="entry name" value="enoyl_reductase_like"/>
    <property type="match status" value="1"/>
</dbReference>
<keyword evidence="5" id="KW-1185">Reference proteome</keyword>
<organism evidence="4 5">
    <name type="scientific">Aspergillus granulosus</name>
    <dbReference type="NCBI Taxonomy" id="176169"/>
    <lineage>
        <taxon>Eukaryota</taxon>
        <taxon>Fungi</taxon>
        <taxon>Dikarya</taxon>
        <taxon>Ascomycota</taxon>
        <taxon>Pezizomycotina</taxon>
        <taxon>Eurotiomycetes</taxon>
        <taxon>Eurotiomycetidae</taxon>
        <taxon>Eurotiales</taxon>
        <taxon>Aspergillaceae</taxon>
        <taxon>Aspergillus</taxon>
        <taxon>Aspergillus subgen. Nidulantes</taxon>
    </lineage>
</organism>
<dbReference type="Gene3D" id="3.90.180.10">
    <property type="entry name" value="Medium-chain alcohol dehydrogenases, catalytic domain"/>
    <property type="match status" value="1"/>
</dbReference>
<dbReference type="InterPro" id="IPR047122">
    <property type="entry name" value="Trans-enoyl_RdTase-like"/>
</dbReference>
<accession>A0ABR4GV23</accession>
<dbReference type="SUPFAM" id="SSF51735">
    <property type="entry name" value="NAD(P)-binding Rossmann-fold domains"/>
    <property type="match status" value="1"/>
</dbReference>
<comment type="caution">
    <text evidence="4">The sequence shown here is derived from an EMBL/GenBank/DDBJ whole genome shotgun (WGS) entry which is preliminary data.</text>
</comment>
<dbReference type="InterPro" id="IPR036291">
    <property type="entry name" value="NAD(P)-bd_dom_sf"/>
</dbReference>
<evidence type="ECO:0000259" key="3">
    <source>
        <dbReference type="SMART" id="SM00829"/>
    </source>
</evidence>
<comment type="similarity">
    <text evidence="1">Belongs to the zinc-containing alcohol dehydrogenase family.</text>
</comment>
<dbReference type="Gene3D" id="3.40.50.720">
    <property type="entry name" value="NAD(P)-binding Rossmann-like Domain"/>
    <property type="match status" value="1"/>
</dbReference>
<dbReference type="InterPro" id="IPR020843">
    <property type="entry name" value="ER"/>
</dbReference>
<evidence type="ECO:0000256" key="1">
    <source>
        <dbReference type="ARBA" id="ARBA00008072"/>
    </source>
</evidence>
<dbReference type="InterPro" id="IPR013154">
    <property type="entry name" value="ADH-like_N"/>
</dbReference>
<dbReference type="PANTHER" id="PTHR45348">
    <property type="entry name" value="HYPOTHETICAL OXIDOREDUCTASE (EUROFUNG)"/>
    <property type="match status" value="1"/>
</dbReference>
<protein>
    <submittedName>
        <fullName evidence="4">Chaperonin 10-like protein</fullName>
    </submittedName>
</protein>
<dbReference type="EMBL" id="JBFXLT010000157">
    <property type="protein sequence ID" value="KAL2802924.1"/>
    <property type="molecule type" value="Genomic_DNA"/>
</dbReference>
<dbReference type="Proteomes" id="UP001610334">
    <property type="component" value="Unassembled WGS sequence"/>
</dbReference>